<feature type="signal peptide" evidence="1">
    <location>
        <begin position="1"/>
        <end position="19"/>
    </location>
</feature>
<name>A0A250B637_9GAMM</name>
<feature type="chain" id="PRO_5012309640" description="Lipoprotein" evidence="1">
    <location>
        <begin position="20"/>
        <end position="137"/>
    </location>
</feature>
<gene>
    <name evidence="2" type="ORF">AWC35_21055</name>
</gene>
<dbReference type="AlphaFoldDB" id="A0A250B637"/>
<dbReference type="EMBL" id="CP014136">
    <property type="protein sequence ID" value="ATA21629.1"/>
    <property type="molecule type" value="Genomic_DNA"/>
</dbReference>
<evidence type="ECO:0000313" key="3">
    <source>
        <dbReference type="Proteomes" id="UP000217182"/>
    </source>
</evidence>
<proteinExistence type="predicted"/>
<keyword evidence="1" id="KW-0732">Signal</keyword>
<dbReference type="KEGG" id="gqu:AWC35_21055"/>
<dbReference type="PROSITE" id="PS51257">
    <property type="entry name" value="PROKAR_LIPOPROTEIN"/>
    <property type="match status" value="1"/>
</dbReference>
<evidence type="ECO:0000313" key="2">
    <source>
        <dbReference type="EMBL" id="ATA21629.1"/>
    </source>
</evidence>
<dbReference type="RefSeq" id="WP_095848210.1">
    <property type="nucleotide sequence ID" value="NZ_CP014136.1"/>
</dbReference>
<evidence type="ECO:0008006" key="4">
    <source>
        <dbReference type="Google" id="ProtNLM"/>
    </source>
</evidence>
<protein>
    <recommendedName>
        <fullName evidence="4">Lipoprotein</fullName>
    </recommendedName>
</protein>
<sequence length="137" mass="15347">MFYKTLAPIILFLLCGCMAINPFDGKSQLTSLQSGKSSIDLRICLERAFSKQGYSLERQSTYGINDPQQLYYVYPAGAAKTDEYVQVEITTTDHGEQQNSKMKNSRSSGVVIAKKNAPLGTFMATIKQCEDKFYVVY</sequence>
<keyword evidence="3" id="KW-1185">Reference proteome</keyword>
<evidence type="ECO:0000256" key="1">
    <source>
        <dbReference type="SAM" id="SignalP"/>
    </source>
</evidence>
<accession>A0A250B637</accession>
<organism evidence="2 3">
    <name type="scientific">Gibbsiella quercinecans</name>
    <dbReference type="NCBI Taxonomy" id="929813"/>
    <lineage>
        <taxon>Bacteria</taxon>
        <taxon>Pseudomonadati</taxon>
        <taxon>Pseudomonadota</taxon>
        <taxon>Gammaproteobacteria</taxon>
        <taxon>Enterobacterales</taxon>
        <taxon>Yersiniaceae</taxon>
        <taxon>Gibbsiella</taxon>
    </lineage>
</organism>
<dbReference type="Proteomes" id="UP000217182">
    <property type="component" value="Chromosome"/>
</dbReference>
<reference evidence="2 3" key="1">
    <citation type="submission" date="2016-01" db="EMBL/GenBank/DDBJ databases">
        <authorList>
            <person name="Oliw E.H."/>
        </authorList>
    </citation>
    <scope>NUCLEOTIDE SEQUENCE [LARGE SCALE GENOMIC DNA]</scope>
    <source>
        <strain evidence="2 3">FRB97</strain>
    </source>
</reference>